<gene>
    <name evidence="1" type="ORF">HPB50_024419</name>
</gene>
<protein>
    <submittedName>
        <fullName evidence="1">Uncharacterized protein</fullName>
    </submittedName>
</protein>
<dbReference type="Proteomes" id="UP000821845">
    <property type="component" value="Chromosome 5"/>
</dbReference>
<accession>A0ACB7SBK7</accession>
<proteinExistence type="predicted"/>
<organism evidence="1 2">
    <name type="scientific">Hyalomma asiaticum</name>
    <name type="common">Tick</name>
    <dbReference type="NCBI Taxonomy" id="266040"/>
    <lineage>
        <taxon>Eukaryota</taxon>
        <taxon>Metazoa</taxon>
        <taxon>Ecdysozoa</taxon>
        <taxon>Arthropoda</taxon>
        <taxon>Chelicerata</taxon>
        <taxon>Arachnida</taxon>
        <taxon>Acari</taxon>
        <taxon>Parasitiformes</taxon>
        <taxon>Ixodida</taxon>
        <taxon>Ixodoidea</taxon>
        <taxon>Ixodidae</taxon>
        <taxon>Hyalomminae</taxon>
        <taxon>Hyalomma</taxon>
    </lineage>
</organism>
<sequence length="732" mass="84125">MPPKAPKRLLQAITGVTEAEDEVHIVPSSTSLDQQSGDHWLEPAKLPELETDEVRYFALVEAGTVEDLRVFLAANKRLNKDCVNCQGYTALHVAVRRKDLNMVKFLFQNGVQLNDVLLHAVETGDVPMTEFLVTEISRVDPQCEKRGCAYSATYTADVSPVILAAQMGHWTLIRFFVKRGLTVEAPHTASCLCKTCIKVMRIEGVNASTRNLNTYKAICNPHYMLQVSGDPILDSFLYAQGMAGTSQAEEEFRRAYDEEIAKLRKFTCALLDHCRTVEEARVLLERQTGLEGRVAHLAFPRVILALQYNEREFVTHSHVQQVLRIEWEGEFKTWNRLPFHVKLFHFVVRFFTLPVIVVWVKLMPQSPSAKHWSSPVNKYMNHFAARILFVIFVYLQICLDKQRTTRGAPHTGVEWFIVIWVVGFVFEEVVHCYAIGASRYFRSLWHWYDIAMLSLFILTFIFWIVAWVELLGDPSGGTVPPRKDWHSMDSTLVHEALFALSSVMSVFKLMFYFQESARLGPLQVSISSMMVEIVRFFFICLCIMLAFAFGLTRMYEPYKGMKRTDPDGEEVRQSPAFTSFGNSMKTLFLRMLGVASDDQADVVVANAEDGSINEHRFTEIIGSTMYSVYQVLMLVAMLNSLIAIVTGTFQKIIDNAEVHWKFYRTRLWMHYINEALVAPSPFLFFQLPLLIVDLAKKRRYWPLRNQPTLTYSEVINKVVQRYLCHERVILYD</sequence>
<keyword evidence="2" id="KW-1185">Reference proteome</keyword>
<name>A0ACB7SBK7_HYAAI</name>
<evidence type="ECO:0000313" key="2">
    <source>
        <dbReference type="Proteomes" id="UP000821845"/>
    </source>
</evidence>
<comment type="caution">
    <text evidence="1">The sequence shown here is derived from an EMBL/GenBank/DDBJ whole genome shotgun (WGS) entry which is preliminary data.</text>
</comment>
<dbReference type="EMBL" id="CM023485">
    <property type="protein sequence ID" value="KAH6931451.1"/>
    <property type="molecule type" value="Genomic_DNA"/>
</dbReference>
<evidence type="ECO:0000313" key="1">
    <source>
        <dbReference type="EMBL" id="KAH6931451.1"/>
    </source>
</evidence>
<reference evidence="1" key="1">
    <citation type="submission" date="2020-05" db="EMBL/GenBank/DDBJ databases">
        <title>Large-scale comparative analyses of tick genomes elucidate their genetic diversity and vector capacities.</title>
        <authorList>
            <person name="Jia N."/>
            <person name="Wang J."/>
            <person name="Shi W."/>
            <person name="Du L."/>
            <person name="Sun Y."/>
            <person name="Zhan W."/>
            <person name="Jiang J."/>
            <person name="Wang Q."/>
            <person name="Zhang B."/>
            <person name="Ji P."/>
            <person name="Sakyi L.B."/>
            <person name="Cui X."/>
            <person name="Yuan T."/>
            <person name="Jiang B."/>
            <person name="Yang W."/>
            <person name="Lam T.T.-Y."/>
            <person name="Chang Q."/>
            <person name="Ding S."/>
            <person name="Wang X."/>
            <person name="Zhu J."/>
            <person name="Ruan X."/>
            <person name="Zhao L."/>
            <person name="Wei J."/>
            <person name="Que T."/>
            <person name="Du C."/>
            <person name="Cheng J."/>
            <person name="Dai P."/>
            <person name="Han X."/>
            <person name="Huang E."/>
            <person name="Gao Y."/>
            <person name="Liu J."/>
            <person name="Shao H."/>
            <person name="Ye R."/>
            <person name="Li L."/>
            <person name="Wei W."/>
            <person name="Wang X."/>
            <person name="Wang C."/>
            <person name="Yang T."/>
            <person name="Huo Q."/>
            <person name="Li W."/>
            <person name="Guo W."/>
            <person name="Chen H."/>
            <person name="Zhou L."/>
            <person name="Ni X."/>
            <person name="Tian J."/>
            <person name="Zhou Y."/>
            <person name="Sheng Y."/>
            <person name="Liu T."/>
            <person name="Pan Y."/>
            <person name="Xia L."/>
            <person name="Li J."/>
            <person name="Zhao F."/>
            <person name="Cao W."/>
        </authorList>
    </citation>
    <scope>NUCLEOTIDE SEQUENCE</scope>
    <source>
        <strain evidence="1">Hyas-2018</strain>
    </source>
</reference>